<dbReference type="EMBL" id="BQOL01000002">
    <property type="protein sequence ID" value="GKI20262.1"/>
    <property type="molecule type" value="Genomic_DNA"/>
</dbReference>
<dbReference type="RefSeq" id="WP_130062918.1">
    <property type="nucleotide sequence ID" value="NZ_AP025581.1"/>
</dbReference>
<evidence type="ECO:0000256" key="1">
    <source>
        <dbReference type="SAM" id="Phobius"/>
    </source>
</evidence>
<organism evidence="3 6">
    <name type="scientific">Alistipes finegoldii</name>
    <dbReference type="NCBI Taxonomy" id="214856"/>
    <lineage>
        <taxon>Bacteria</taxon>
        <taxon>Pseudomonadati</taxon>
        <taxon>Bacteroidota</taxon>
        <taxon>Bacteroidia</taxon>
        <taxon>Bacteroidales</taxon>
        <taxon>Rikenellaceae</taxon>
        <taxon>Alistipes</taxon>
    </lineage>
</organism>
<feature type="chain" id="PRO_5044618568" description="Protein BatD" evidence="2">
    <location>
        <begin position="21"/>
        <end position="326"/>
    </location>
</feature>
<keyword evidence="1" id="KW-1133">Transmembrane helix</keyword>
<dbReference type="Proteomes" id="UP001055105">
    <property type="component" value="Unassembled WGS sequence"/>
</dbReference>
<dbReference type="AlphaFoldDB" id="A0A5B5VPZ0"/>
<feature type="transmembrane region" description="Helical" evidence="1">
    <location>
        <begin position="159"/>
        <end position="177"/>
    </location>
</feature>
<evidence type="ECO:0008006" key="7">
    <source>
        <dbReference type="Google" id="ProtNLM"/>
    </source>
</evidence>
<name>A0A5B5VPZ0_9BACT</name>
<dbReference type="EMBL" id="VVND01000008">
    <property type="protein sequence ID" value="KAA3159574.1"/>
    <property type="molecule type" value="Genomic_DNA"/>
</dbReference>
<keyword evidence="2" id="KW-0732">Signal</keyword>
<reference evidence="4 5" key="1">
    <citation type="journal article" date="2019" name="Nat. Med.">
        <title>A library of human gut bacterial isolates paired with longitudinal multiomics data enables mechanistic microbiome research.</title>
        <authorList>
            <person name="Poyet M."/>
            <person name="Groussin M."/>
            <person name="Gibbons S.M."/>
            <person name="Avila-Pacheco J."/>
            <person name="Jiang X."/>
            <person name="Kearney S.M."/>
            <person name="Perrotta A.R."/>
            <person name="Berdy B."/>
            <person name="Zhao S."/>
            <person name="Lieberman T.D."/>
            <person name="Swanson P.K."/>
            <person name="Smith M."/>
            <person name="Roesemann S."/>
            <person name="Alexander J.E."/>
            <person name="Rich S.A."/>
            <person name="Livny J."/>
            <person name="Vlamakis H."/>
            <person name="Clish C."/>
            <person name="Bullock K."/>
            <person name="Deik A."/>
            <person name="Scott J."/>
            <person name="Pierce K.A."/>
            <person name="Xavier R.J."/>
            <person name="Alm E.J."/>
        </authorList>
    </citation>
    <scope>NUCLEOTIDE SEQUENCE [LARGE SCALE GENOMIC DNA]</scope>
    <source>
        <strain evidence="4 5">BIOML-A1</strain>
    </source>
</reference>
<reference evidence="3" key="2">
    <citation type="submission" date="2022-01" db="EMBL/GenBank/DDBJ databases">
        <title>Novel bile acid biosynthetic pathways are enriched in the microbiome of centenarians.</title>
        <authorList>
            <person name="Sato Y."/>
            <person name="Atarashi K."/>
            <person name="Plichta R.D."/>
            <person name="Arai Y."/>
            <person name="Sasajima S."/>
            <person name="Kearney M.S."/>
            <person name="Suda W."/>
            <person name="Takeshita K."/>
            <person name="Sasaki T."/>
            <person name="Okamoto S."/>
            <person name="Skelly N.A."/>
            <person name="Okamura Y."/>
            <person name="Vlamakis H."/>
            <person name="Li Y."/>
            <person name="Tanoue T."/>
            <person name="Takei H."/>
            <person name="Nittono H."/>
            <person name="Narushima S."/>
            <person name="Irie J."/>
            <person name="Itoh H."/>
            <person name="Moriya K."/>
            <person name="Sugiura Y."/>
            <person name="Suematsu M."/>
            <person name="Moritoki N."/>
            <person name="Shibata S."/>
            <person name="Littman R.D."/>
            <person name="Fischbach A.M."/>
            <person name="Uwamino Y."/>
            <person name="Inoue T."/>
            <person name="Honda A."/>
            <person name="Hattori M."/>
            <person name="Murai T."/>
            <person name="Xavier J.R."/>
            <person name="Hirose N."/>
            <person name="Honda K."/>
        </authorList>
    </citation>
    <scope>NUCLEOTIDE SEQUENCE</scope>
    <source>
        <strain evidence="3">CE91-St16</strain>
    </source>
</reference>
<protein>
    <recommendedName>
        <fullName evidence="7">Protein BatD</fullName>
    </recommendedName>
</protein>
<evidence type="ECO:0000256" key="2">
    <source>
        <dbReference type="SAM" id="SignalP"/>
    </source>
</evidence>
<proteinExistence type="predicted"/>
<evidence type="ECO:0000313" key="4">
    <source>
        <dbReference type="EMBL" id="KAA3159574.1"/>
    </source>
</evidence>
<evidence type="ECO:0000313" key="5">
    <source>
        <dbReference type="Proteomes" id="UP000324870"/>
    </source>
</evidence>
<gene>
    <name evidence="3" type="ORF">CE91St16_31700</name>
    <name evidence="4" type="ORF">F2A26_07020</name>
</gene>
<sequence>MKRLFAIALLLAGAAVRAQNAPTVTAHIEPDSIMIGDRFDLTVEVDKDLVQVVQFPEFENKEGSPLELVKDHPIDTLERDGRHLRLRKRYTLAAFEEGKWNLGLPAVLYADKNIVDTLRARDSLYLEVATFQIDSTSQSIYDLKPQRNLPFRFAEVSGYAKWGVLALLLALVALYALKRILARYGKGLGDLFKPAPPQPPHVVAIKALEALHNQKLWQNNRHKQYYSGLTDILRTYIAARWGVGAMEMTSDEIIEAMRSEELPDKARMDLTAILRDADLVKFAKATPDGEQNEADYLKAFYFVEETKLVVEEEEPEQPDPMQNQNA</sequence>
<evidence type="ECO:0000313" key="6">
    <source>
        <dbReference type="Proteomes" id="UP001055105"/>
    </source>
</evidence>
<comment type="caution">
    <text evidence="3">The sequence shown here is derived from an EMBL/GenBank/DDBJ whole genome shotgun (WGS) entry which is preliminary data.</text>
</comment>
<accession>A0A5B5VPZ0</accession>
<keyword evidence="1" id="KW-0812">Transmembrane</keyword>
<feature type="signal peptide" evidence="2">
    <location>
        <begin position="1"/>
        <end position="20"/>
    </location>
</feature>
<dbReference type="Proteomes" id="UP000324870">
    <property type="component" value="Unassembled WGS sequence"/>
</dbReference>
<evidence type="ECO:0000313" key="3">
    <source>
        <dbReference type="EMBL" id="GKI20262.1"/>
    </source>
</evidence>
<keyword evidence="1" id="KW-0472">Membrane</keyword>
<keyword evidence="5" id="KW-1185">Reference proteome</keyword>